<protein>
    <submittedName>
        <fullName evidence="7">Calcium/sodium antiporter</fullName>
    </submittedName>
</protein>
<dbReference type="InterPro" id="IPR044880">
    <property type="entry name" value="NCX_ion-bd_dom_sf"/>
</dbReference>
<dbReference type="GO" id="GO:0005262">
    <property type="term" value="F:calcium channel activity"/>
    <property type="evidence" value="ECO:0007669"/>
    <property type="project" value="TreeGrafter"/>
</dbReference>
<feature type="transmembrane region" description="Helical" evidence="5">
    <location>
        <begin position="237"/>
        <end position="261"/>
    </location>
</feature>
<feature type="transmembrane region" description="Helical" evidence="5">
    <location>
        <begin position="301"/>
        <end position="318"/>
    </location>
</feature>
<dbReference type="GO" id="GO:0005886">
    <property type="term" value="C:plasma membrane"/>
    <property type="evidence" value="ECO:0007669"/>
    <property type="project" value="TreeGrafter"/>
</dbReference>
<proteinExistence type="predicted"/>
<reference evidence="7 8" key="1">
    <citation type="submission" date="2020-04" db="EMBL/GenBank/DDBJ databases">
        <title>Ferrimonas sp. S7 isolated from sea water.</title>
        <authorList>
            <person name="Bae S.S."/>
            <person name="Baek K."/>
        </authorList>
    </citation>
    <scope>NUCLEOTIDE SEQUENCE [LARGE SCALE GENOMIC DNA]</scope>
    <source>
        <strain evidence="7 8">S7</strain>
    </source>
</reference>
<dbReference type="Proteomes" id="UP000501602">
    <property type="component" value="Chromosome"/>
</dbReference>
<dbReference type="PANTHER" id="PTHR10846:SF8">
    <property type="entry name" value="INNER MEMBRANE PROTEIN YRBG"/>
    <property type="match status" value="1"/>
</dbReference>
<dbReference type="KEGG" id="fes:HER31_13880"/>
<dbReference type="AlphaFoldDB" id="A0A6H1UFK6"/>
<keyword evidence="2 5" id="KW-0812">Transmembrane</keyword>
<dbReference type="EMBL" id="CP051180">
    <property type="protein sequence ID" value="QIZ77887.1"/>
    <property type="molecule type" value="Genomic_DNA"/>
</dbReference>
<dbReference type="Pfam" id="PF01699">
    <property type="entry name" value="Na_Ca_ex"/>
    <property type="match status" value="2"/>
</dbReference>
<evidence type="ECO:0000256" key="1">
    <source>
        <dbReference type="ARBA" id="ARBA00004141"/>
    </source>
</evidence>
<gene>
    <name evidence="7" type="ORF">HER31_13880</name>
</gene>
<dbReference type="Gene3D" id="1.20.1420.30">
    <property type="entry name" value="NCX, central ion-binding region"/>
    <property type="match status" value="1"/>
</dbReference>
<feature type="transmembrane region" description="Helical" evidence="5">
    <location>
        <begin position="169"/>
        <end position="187"/>
    </location>
</feature>
<accession>A0A6H1UFK6</accession>
<evidence type="ECO:0000313" key="8">
    <source>
        <dbReference type="Proteomes" id="UP000501602"/>
    </source>
</evidence>
<sequence>MIIHLLLLFFGLGLLVWSADRFVFGAAAVARNLGIAPMIIGLTIVSMGSSAPEAMVAASAAMEGKLDTAVGNVIGSNIANITLILGLCALLKPLIVGSSTLVKEMPMMIMATVLAGYLMHDLTLSRTDGILLAAAFIGVMGFLIFNAFRNRDDQLTQQSSDDVPDNVPMGKAALWLIVGMIVLPISADLMVDNAVGIAKLFGMSDLVIGLTIIAVGTSLPELAACVAGLAKGEDDLVIGNVVGSNLFNILAVLAIPTFIAPGAIDAAAAGRDFFIMLATSLAPLAILILKKNKTIGRIEGALLLACFIAYQISLFSQLA</sequence>
<feature type="domain" description="Sodium/calcium exchanger membrane region" evidence="6">
    <location>
        <begin position="172"/>
        <end position="310"/>
    </location>
</feature>
<comment type="subcellular location">
    <subcellularLocation>
        <location evidence="1">Membrane</location>
        <topology evidence="1">Multi-pass membrane protein</topology>
    </subcellularLocation>
</comment>
<keyword evidence="3 5" id="KW-1133">Transmembrane helix</keyword>
<feature type="domain" description="Sodium/calcium exchanger membrane region" evidence="6">
    <location>
        <begin position="4"/>
        <end position="144"/>
    </location>
</feature>
<evidence type="ECO:0000256" key="3">
    <source>
        <dbReference type="ARBA" id="ARBA00022989"/>
    </source>
</evidence>
<feature type="transmembrane region" description="Helical" evidence="5">
    <location>
        <begin position="130"/>
        <end position="148"/>
    </location>
</feature>
<dbReference type="GO" id="GO:0006874">
    <property type="term" value="P:intracellular calcium ion homeostasis"/>
    <property type="evidence" value="ECO:0007669"/>
    <property type="project" value="TreeGrafter"/>
</dbReference>
<evidence type="ECO:0000256" key="4">
    <source>
        <dbReference type="ARBA" id="ARBA00023136"/>
    </source>
</evidence>
<organism evidence="7 8">
    <name type="scientific">Ferrimonas lipolytica</name>
    <dbReference type="NCBI Taxonomy" id="2724191"/>
    <lineage>
        <taxon>Bacteria</taxon>
        <taxon>Pseudomonadati</taxon>
        <taxon>Pseudomonadota</taxon>
        <taxon>Gammaproteobacteria</taxon>
        <taxon>Alteromonadales</taxon>
        <taxon>Ferrimonadaceae</taxon>
        <taxon>Ferrimonas</taxon>
    </lineage>
</organism>
<keyword evidence="8" id="KW-1185">Reference proteome</keyword>
<dbReference type="PANTHER" id="PTHR10846">
    <property type="entry name" value="SODIUM/POTASSIUM/CALCIUM EXCHANGER"/>
    <property type="match status" value="1"/>
</dbReference>
<evidence type="ECO:0000256" key="5">
    <source>
        <dbReference type="SAM" id="Phobius"/>
    </source>
</evidence>
<dbReference type="RefSeq" id="WP_168661308.1">
    <property type="nucleotide sequence ID" value="NZ_CP051180.1"/>
</dbReference>
<evidence type="ECO:0000313" key="7">
    <source>
        <dbReference type="EMBL" id="QIZ77887.1"/>
    </source>
</evidence>
<dbReference type="InterPro" id="IPR004481">
    <property type="entry name" value="K/Na/Ca-exchanger"/>
</dbReference>
<feature type="transmembrane region" description="Helical" evidence="5">
    <location>
        <begin position="273"/>
        <end position="289"/>
    </location>
</feature>
<name>A0A6H1UFK6_9GAMM</name>
<evidence type="ECO:0000259" key="6">
    <source>
        <dbReference type="Pfam" id="PF01699"/>
    </source>
</evidence>
<feature type="transmembrane region" description="Helical" evidence="5">
    <location>
        <begin position="207"/>
        <end position="230"/>
    </location>
</feature>
<feature type="transmembrane region" description="Helical" evidence="5">
    <location>
        <begin position="74"/>
        <end position="95"/>
    </location>
</feature>
<dbReference type="NCBIfam" id="TIGR00367">
    <property type="entry name" value="calcium/sodium antiporter"/>
    <property type="match status" value="1"/>
</dbReference>
<dbReference type="InterPro" id="IPR004837">
    <property type="entry name" value="NaCa_Exmemb"/>
</dbReference>
<dbReference type="GO" id="GO:0008273">
    <property type="term" value="F:calcium, potassium:sodium antiporter activity"/>
    <property type="evidence" value="ECO:0007669"/>
    <property type="project" value="TreeGrafter"/>
</dbReference>
<keyword evidence="4 5" id="KW-0472">Membrane</keyword>
<evidence type="ECO:0000256" key="2">
    <source>
        <dbReference type="ARBA" id="ARBA00022692"/>
    </source>
</evidence>